<sequence length="523" mass="60735">MRKLISSFLNLKIRWKLFACYLFAAIIPLFFVSTIIFNGSQRLLKEQSYHNIKNNLSQINSNITENLKNYYNIMDIIIVNKYIQDYIAIDYTNIGYEDMYYFTNNFFTSILLTNPYIKSITQYSENKTLPQDEYYFKIIDESISNQQWYQKVLQSGGKPIYGQYEIDKSGNGYFTIARSMTWHKPEAPTALLVVKIDVKQIHANIEKIGSDSNYFVIDPNGMIIFSTNDKRNGIQIDTIMQVSNLEDFEQQTITMDNQDVIITSLALDNGWKTIAVEPQSKFLNEAKQFTTLILIIFGIFALVAIISIYIISYAISKKTQQLTWAVKEVRNGNFRISLTKTSNDEIGELVEAFNDMSYTIDNLISEVYEKELSLKQSELNLLQEQVRPHFLYNSLSSISALAQINKDEETYKMVHYLSEFYRITLNSGKTKLKISDEIALTTYYVKIQKVRFKDKIDVIFSIDDEILNYSTLKLILQPVIENSINHGIYEKDRKLEVNVTSKEKEDCIIFYVQDNGKGFEKDT</sequence>
<dbReference type="GO" id="GO:0000155">
    <property type="term" value="F:phosphorelay sensor kinase activity"/>
    <property type="evidence" value="ECO:0007669"/>
    <property type="project" value="InterPro"/>
</dbReference>
<dbReference type="SMART" id="SM00304">
    <property type="entry name" value="HAMP"/>
    <property type="match status" value="1"/>
</dbReference>
<keyword evidence="2" id="KW-1003">Cell membrane</keyword>
<dbReference type="InterPro" id="IPR050640">
    <property type="entry name" value="Bact_2-comp_sensor_kinase"/>
</dbReference>
<feature type="domain" description="HAMP" evidence="9">
    <location>
        <begin position="313"/>
        <end position="365"/>
    </location>
</feature>
<keyword evidence="3" id="KW-0597">Phosphoprotein</keyword>
<dbReference type="CDD" id="cd06225">
    <property type="entry name" value="HAMP"/>
    <property type="match status" value="1"/>
</dbReference>
<evidence type="ECO:0000256" key="8">
    <source>
        <dbReference type="SAM" id="Phobius"/>
    </source>
</evidence>
<dbReference type="Pfam" id="PF00672">
    <property type="entry name" value="HAMP"/>
    <property type="match status" value="1"/>
</dbReference>
<dbReference type="Pfam" id="PF06580">
    <property type="entry name" value="His_kinase"/>
    <property type="match status" value="1"/>
</dbReference>
<dbReference type="AlphaFoldDB" id="A0A3D2X3X5"/>
<reference evidence="10 11" key="1">
    <citation type="journal article" date="2018" name="Nat. Biotechnol.">
        <title>A standardized bacterial taxonomy based on genome phylogeny substantially revises the tree of life.</title>
        <authorList>
            <person name="Parks D.H."/>
            <person name="Chuvochina M."/>
            <person name="Waite D.W."/>
            <person name="Rinke C."/>
            <person name="Skarshewski A."/>
            <person name="Chaumeil P.A."/>
            <person name="Hugenholtz P."/>
        </authorList>
    </citation>
    <scope>NUCLEOTIDE SEQUENCE [LARGE SCALE GENOMIC DNA]</scope>
    <source>
        <strain evidence="10">UBA11728</strain>
    </source>
</reference>
<dbReference type="Pfam" id="PF02743">
    <property type="entry name" value="dCache_1"/>
    <property type="match status" value="1"/>
</dbReference>
<keyword evidence="4" id="KW-0808">Transferase</keyword>
<dbReference type="Gene3D" id="3.30.565.10">
    <property type="entry name" value="Histidine kinase-like ATPase, C-terminal domain"/>
    <property type="match status" value="1"/>
</dbReference>
<dbReference type="Gene3D" id="3.30.450.20">
    <property type="entry name" value="PAS domain"/>
    <property type="match status" value="1"/>
</dbReference>
<dbReference type="PANTHER" id="PTHR34220:SF7">
    <property type="entry name" value="SENSOR HISTIDINE KINASE YPDA"/>
    <property type="match status" value="1"/>
</dbReference>
<comment type="subcellular location">
    <subcellularLocation>
        <location evidence="1">Cell membrane</location>
        <topology evidence="1">Multi-pass membrane protein</topology>
    </subcellularLocation>
</comment>
<evidence type="ECO:0000256" key="6">
    <source>
        <dbReference type="ARBA" id="ARBA00022989"/>
    </source>
</evidence>
<feature type="transmembrane region" description="Helical" evidence="8">
    <location>
        <begin position="15"/>
        <end position="37"/>
    </location>
</feature>
<evidence type="ECO:0000256" key="4">
    <source>
        <dbReference type="ARBA" id="ARBA00022679"/>
    </source>
</evidence>
<keyword evidence="5 8" id="KW-0812">Transmembrane</keyword>
<dbReference type="Proteomes" id="UP000262969">
    <property type="component" value="Unassembled WGS sequence"/>
</dbReference>
<evidence type="ECO:0000313" key="10">
    <source>
        <dbReference type="EMBL" id="HCL01614.1"/>
    </source>
</evidence>
<dbReference type="Gene3D" id="1.10.8.500">
    <property type="entry name" value="HAMP domain in histidine kinase"/>
    <property type="match status" value="1"/>
</dbReference>
<feature type="non-terminal residue" evidence="10">
    <location>
        <position position="523"/>
    </location>
</feature>
<evidence type="ECO:0000256" key="2">
    <source>
        <dbReference type="ARBA" id="ARBA00022475"/>
    </source>
</evidence>
<dbReference type="InterPro" id="IPR036890">
    <property type="entry name" value="HATPase_C_sf"/>
</dbReference>
<proteinExistence type="predicted"/>
<feature type="transmembrane region" description="Helical" evidence="8">
    <location>
        <begin position="289"/>
        <end position="311"/>
    </location>
</feature>
<keyword evidence="7 8" id="KW-0472">Membrane</keyword>
<gene>
    <name evidence="10" type="ORF">DHW61_04235</name>
</gene>
<evidence type="ECO:0000256" key="5">
    <source>
        <dbReference type="ARBA" id="ARBA00022692"/>
    </source>
</evidence>
<evidence type="ECO:0000256" key="1">
    <source>
        <dbReference type="ARBA" id="ARBA00004651"/>
    </source>
</evidence>
<dbReference type="PANTHER" id="PTHR34220">
    <property type="entry name" value="SENSOR HISTIDINE KINASE YPDA"/>
    <property type="match status" value="1"/>
</dbReference>
<evidence type="ECO:0000313" key="11">
    <source>
        <dbReference type="Proteomes" id="UP000262969"/>
    </source>
</evidence>
<accession>A0A3D2X3X5</accession>
<dbReference type="InterPro" id="IPR010559">
    <property type="entry name" value="Sig_transdc_His_kin_internal"/>
</dbReference>
<organism evidence="10 11">
    <name type="scientific">Lachnoclostridium phytofermentans</name>
    <dbReference type="NCBI Taxonomy" id="66219"/>
    <lineage>
        <taxon>Bacteria</taxon>
        <taxon>Bacillati</taxon>
        <taxon>Bacillota</taxon>
        <taxon>Clostridia</taxon>
        <taxon>Lachnospirales</taxon>
        <taxon>Lachnospiraceae</taxon>
    </lineage>
</organism>
<dbReference type="InterPro" id="IPR033479">
    <property type="entry name" value="dCache_1"/>
</dbReference>
<dbReference type="PROSITE" id="PS50885">
    <property type="entry name" value="HAMP"/>
    <property type="match status" value="1"/>
</dbReference>
<evidence type="ECO:0000256" key="3">
    <source>
        <dbReference type="ARBA" id="ARBA00022553"/>
    </source>
</evidence>
<dbReference type="SUPFAM" id="SSF158472">
    <property type="entry name" value="HAMP domain-like"/>
    <property type="match status" value="1"/>
</dbReference>
<dbReference type="GO" id="GO:0005886">
    <property type="term" value="C:plasma membrane"/>
    <property type="evidence" value="ECO:0007669"/>
    <property type="project" value="UniProtKB-SubCell"/>
</dbReference>
<evidence type="ECO:0000256" key="7">
    <source>
        <dbReference type="ARBA" id="ARBA00023136"/>
    </source>
</evidence>
<name>A0A3D2X3X5_9FIRM</name>
<keyword evidence="6 8" id="KW-1133">Transmembrane helix</keyword>
<comment type="caution">
    <text evidence="10">The sequence shown here is derived from an EMBL/GenBank/DDBJ whole genome shotgun (WGS) entry which is preliminary data.</text>
</comment>
<dbReference type="InterPro" id="IPR003660">
    <property type="entry name" value="HAMP_dom"/>
</dbReference>
<dbReference type="EMBL" id="DPVV01000148">
    <property type="protein sequence ID" value="HCL01614.1"/>
    <property type="molecule type" value="Genomic_DNA"/>
</dbReference>
<protein>
    <recommendedName>
        <fullName evidence="9">HAMP domain-containing protein</fullName>
    </recommendedName>
</protein>
<dbReference type="SUPFAM" id="SSF55874">
    <property type="entry name" value="ATPase domain of HSP90 chaperone/DNA topoisomerase II/histidine kinase"/>
    <property type="match status" value="1"/>
</dbReference>
<evidence type="ECO:0000259" key="9">
    <source>
        <dbReference type="PROSITE" id="PS50885"/>
    </source>
</evidence>